<feature type="transmembrane region" description="Helical" evidence="1">
    <location>
        <begin position="80"/>
        <end position="99"/>
    </location>
</feature>
<evidence type="ECO:0008006" key="4">
    <source>
        <dbReference type="Google" id="ProtNLM"/>
    </source>
</evidence>
<evidence type="ECO:0000313" key="2">
    <source>
        <dbReference type="EMBL" id="SFC21548.1"/>
    </source>
</evidence>
<dbReference type="RefSeq" id="WP_093823011.1">
    <property type="nucleotide sequence ID" value="NZ_FOLQ01000001.1"/>
</dbReference>
<protein>
    <recommendedName>
        <fullName evidence="4">DUF4345 domain-containing protein</fullName>
    </recommendedName>
</protein>
<dbReference type="OrthoDB" id="852460at2"/>
<accession>A0A1I1HHW0</accession>
<organism evidence="2 3">
    <name type="scientific">Spirosoma endophyticum</name>
    <dbReference type="NCBI Taxonomy" id="662367"/>
    <lineage>
        <taxon>Bacteria</taxon>
        <taxon>Pseudomonadati</taxon>
        <taxon>Bacteroidota</taxon>
        <taxon>Cytophagia</taxon>
        <taxon>Cytophagales</taxon>
        <taxon>Cytophagaceae</taxon>
        <taxon>Spirosoma</taxon>
    </lineage>
</organism>
<dbReference type="AlphaFoldDB" id="A0A1I1HHW0"/>
<keyword evidence="1" id="KW-1133">Transmembrane helix</keyword>
<sequence length="144" mass="15906">MHIQSILKRSAQGFILLSALALLSVSVMAFSNPQSVMDLVGVKLTNTDAFSSIRGVYGGVGLTIFITLIYLMLRDAQKGLLFLSLLWGFYALSRTLTIFAEGALGAFGRQWLLIESIFCLISLILLWANRQVNFTSILHPHATR</sequence>
<reference evidence="2 3" key="1">
    <citation type="submission" date="2016-10" db="EMBL/GenBank/DDBJ databases">
        <authorList>
            <person name="de Groot N.N."/>
        </authorList>
    </citation>
    <scope>NUCLEOTIDE SEQUENCE [LARGE SCALE GENOMIC DNA]</scope>
    <source>
        <strain evidence="2 3">DSM 26130</strain>
    </source>
</reference>
<proteinExistence type="predicted"/>
<gene>
    <name evidence="2" type="ORF">SAMN05216167_101671</name>
</gene>
<dbReference type="STRING" id="662367.SAMN05216167_101671"/>
<keyword evidence="1" id="KW-0472">Membrane</keyword>
<evidence type="ECO:0000313" key="3">
    <source>
        <dbReference type="Proteomes" id="UP000198598"/>
    </source>
</evidence>
<evidence type="ECO:0000256" key="1">
    <source>
        <dbReference type="SAM" id="Phobius"/>
    </source>
</evidence>
<keyword evidence="1" id="KW-0812">Transmembrane</keyword>
<dbReference type="Proteomes" id="UP000198598">
    <property type="component" value="Unassembled WGS sequence"/>
</dbReference>
<dbReference type="EMBL" id="FOLQ01000001">
    <property type="protein sequence ID" value="SFC21548.1"/>
    <property type="molecule type" value="Genomic_DNA"/>
</dbReference>
<name>A0A1I1HHW0_9BACT</name>
<dbReference type="Pfam" id="PF14248">
    <property type="entry name" value="DUF4345"/>
    <property type="match status" value="1"/>
</dbReference>
<feature type="transmembrane region" description="Helical" evidence="1">
    <location>
        <begin position="111"/>
        <end position="128"/>
    </location>
</feature>
<feature type="transmembrane region" description="Helical" evidence="1">
    <location>
        <begin position="53"/>
        <end position="73"/>
    </location>
</feature>
<dbReference type="InterPro" id="IPR025597">
    <property type="entry name" value="DUF4345"/>
</dbReference>
<keyword evidence="3" id="KW-1185">Reference proteome</keyword>